<dbReference type="AlphaFoldDB" id="A0AAD5Y1Z3"/>
<dbReference type="GO" id="GO:0005739">
    <property type="term" value="C:mitochondrion"/>
    <property type="evidence" value="ECO:0007669"/>
    <property type="project" value="UniProtKB-ARBA"/>
</dbReference>
<evidence type="ECO:0000256" key="7">
    <source>
        <dbReference type="ARBA" id="ARBA00023136"/>
    </source>
</evidence>
<dbReference type="PRINTS" id="PR00126">
    <property type="entry name" value="ATPASEGAMMA"/>
</dbReference>
<dbReference type="GO" id="GO:0045259">
    <property type="term" value="C:proton-transporting ATP synthase complex"/>
    <property type="evidence" value="ECO:0007669"/>
    <property type="project" value="UniProtKB-KW"/>
</dbReference>
<sequence length="156" mass="17055">MAREYRNNIAISYEGVAKVSPTWNESAMLADGILKNIEKADSVNVLYNKFKSVIAYELSSVVVSNAEALAAAPNIASYEVEEEVLKNYAEFALANTLYWAIAEGYASEMAARRTAMENATKNAGDMISKLTLTFNRQRQAVITNELCDIITGASAL</sequence>
<keyword evidence="6" id="KW-0406">Ion transport</keyword>
<dbReference type="InterPro" id="IPR035968">
    <property type="entry name" value="ATP_synth_F1_ATPase_gsu"/>
</dbReference>
<dbReference type="SUPFAM" id="SSF52943">
    <property type="entry name" value="ATP synthase (F1-ATPase), gamma subunit"/>
    <property type="match status" value="1"/>
</dbReference>
<gene>
    <name evidence="11" type="primary">ATP3_2</name>
    <name evidence="11" type="ORF">HK099_008249</name>
</gene>
<name>A0AAD5Y1Z3_9FUNG</name>
<evidence type="ECO:0000256" key="2">
    <source>
        <dbReference type="ARBA" id="ARBA00007681"/>
    </source>
</evidence>
<comment type="subcellular location">
    <subcellularLocation>
        <location evidence="1">Membrane</location>
        <topology evidence="1">Peripheral membrane protein</topology>
    </subcellularLocation>
</comment>
<dbReference type="FunFam" id="1.10.287.80:FF:000001">
    <property type="entry name" value="ATP synthase gamma chain"/>
    <property type="match status" value="1"/>
</dbReference>
<organism evidence="11 12">
    <name type="scientific">Clydaea vesicula</name>
    <dbReference type="NCBI Taxonomy" id="447962"/>
    <lineage>
        <taxon>Eukaryota</taxon>
        <taxon>Fungi</taxon>
        <taxon>Fungi incertae sedis</taxon>
        <taxon>Chytridiomycota</taxon>
        <taxon>Chytridiomycota incertae sedis</taxon>
        <taxon>Chytridiomycetes</taxon>
        <taxon>Lobulomycetales</taxon>
        <taxon>Lobulomycetaceae</taxon>
        <taxon>Clydaea</taxon>
    </lineage>
</organism>
<keyword evidence="12" id="KW-1185">Reference proteome</keyword>
<dbReference type="Gene3D" id="3.40.1380.10">
    <property type="match status" value="1"/>
</dbReference>
<accession>A0AAD5Y1Z3</accession>
<dbReference type="GO" id="GO:0046933">
    <property type="term" value="F:proton-transporting ATP synthase activity, rotational mechanism"/>
    <property type="evidence" value="ECO:0007669"/>
    <property type="project" value="InterPro"/>
</dbReference>
<comment type="similarity">
    <text evidence="2">Belongs to the ATPase gamma chain family.</text>
</comment>
<dbReference type="Gene3D" id="1.10.287.80">
    <property type="entry name" value="ATP synthase, gamma subunit, helix hairpin domain"/>
    <property type="match status" value="1"/>
</dbReference>
<proteinExistence type="inferred from homology"/>
<evidence type="ECO:0000256" key="1">
    <source>
        <dbReference type="ARBA" id="ARBA00004170"/>
    </source>
</evidence>
<dbReference type="PANTHER" id="PTHR11693">
    <property type="entry name" value="ATP SYNTHASE GAMMA CHAIN"/>
    <property type="match status" value="1"/>
</dbReference>
<dbReference type="EMBL" id="JADGJW010000089">
    <property type="protein sequence ID" value="KAJ3224568.1"/>
    <property type="molecule type" value="Genomic_DNA"/>
</dbReference>
<evidence type="ECO:0000313" key="11">
    <source>
        <dbReference type="EMBL" id="KAJ3224568.1"/>
    </source>
</evidence>
<protein>
    <recommendedName>
        <fullName evidence="3">ATP synthase subunit gamma, mitochondrial</fullName>
    </recommendedName>
    <alternativeName>
        <fullName evidence="10">F-ATPase gamma subunit</fullName>
    </alternativeName>
</protein>
<evidence type="ECO:0000313" key="12">
    <source>
        <dbReference type="Proteomes" id="UP001211065"/>
    </source>
</evidence>
<evidence type="ECO:0000256" key="5">
    <source>
        <dbReference type="ARBA" id="ARBA00022781"/>
    </source>
</evidence>
<dbReference type="Pfam" id="PF00231">
    <property type="entry name" value="ATP-synt"/>
    <property type="match status" value="1"/>
</dbReference>
<evidence type="ECO:0000256" key="8">
    <source>
        <dbReference type="ARBA" id="ARBA00023196"/>
    </source>
</evidence>
<dbReference type="InterPro" id="IPR000131">
    <property type="entry name" value="ATP_synth_F1_gsu"/>
</dbReference>
<keyword evidence="8" id="KW-0139">CF(1)</keyword>
<evidence type="ECO:0000256" key="9">
    <source>
        <dbReference type="ARBA" id="ARBA00023310"/>
    </source>
</evidence>
<dbReference type="PANTHER" id="PTHR11693:SF22">
    <property type="entry name" value="ATP SYNTHASE SUBUNIT GAMMA, MITOCHONDRIAL"/>
    <property type="match status" value="1"/>
</dbReference>
<dbReference type="Proteomes" id="UP001211065">
    <property type="component" value="Unassembled WGS sequence"/>
</dbReference>
<keyword evidence="4" id="KW-0813">Transport</keyword>
<keyword evidence="5" id="KW-0375">Hydrogen ion transport</keyword>
<evidence type="ECO:0000256" key="3">
    <source>
        <dbReference type="ARBA" id="ARBA00020843"/>
    </source>
</evidence>
<evidence type="ECO:0000256" key="10">
    <source>
        <dbReference type="ARBA" id="ARBA00031066"/>
    </source>
</evidence>
<keyword evidence="7" id="KW-0472">Membrane</keyword>
<evidence type="ECO:0000256" key="4">
    <source>
        <dbReference type="ARBA" id="ARBA00022448"/>
    </source>
</evidence>
<evidence type="ECO:0000256" key="6">
    <source>
        <dbReference type="ARBA" id="ARBA00023065"/>
    </source>
</evidence>
<reference evidence="11" key="1">
    <citation type="submission" date="2020-05" db="EMBL/GenBank/DDBJ databases">
        <title>Phylogenomic resolution of chytrid fungi.</title>
        <authorList>
            <person name="Stajich J.E."/>
            <person name="Amses K."/>
            <person name="Simmons R."/>
            <person name="Seto K."/>
            <person name="Myers J."/>
            <person name="Bonds A."/>
            <person name="Quandt C.A."/>
            <person name="Barry K."/>
            <person name="Liu P."/>
            <person name="Grigoriev I."/>
            <person name="Longcore J.E."/>
            <person name="James T.Y."/>
        </authorList>
    </citation>
    <scope>NUCLEOTIDE SEQUENCE</scope>
    <source>
        <strain evidence="11">JEL0476</strain>
    </source>
</reference>
<keyword evidence="9" id="KW-0066">ATP synthesis</keyword>
<dbReference type="InterPro" id="IPR023632">
    <property type="entry name" value="ATP_synth_F1_gsu_CS"/>
</dbReference>
<comment type="caution">
    <text evidence="11">The sequence shown here is derived from an EMBL/GenBank/DDBJ whole genome shotgun (WGS) entry which is preliminary data.</text>
</comment>
<dbReference type="PROSITE" id="PS00153">
    <property type="entry name" value="ATPASE_GAMMA"/>
    <property type="match status" value="1"/>
</dbReference>